<protein>
    <submittedName>
        <fullName evidence="2">Uncharacterized protein</fullName>
    </submittedName>
</protein>
<proteinExistence type="predicted"/>
<evidence type="ECO:0000313" key="2">
    <source>
        <dbReference type="EMBL" id="KAK9942502.1"/>
    </source>
</evidence>
<organism evidence="2 3">
    <name type="scientific">Rubus argutus</name>
    <name type="common">Southern blackberry</name>
    <dbReference type="NCBI Taxonomy" id="59490"/>
    <lineage>
        <taxon>Eukaryota</taxon>
        <taxon>Viridiplantae</taxon>
        <taxon>Streptophyta</taxon>
        <taxon>Embryophyta</taxon>
        <taxon>Tracheophyta</taxon>
        <taxon>Spermatophyta</taxon>
        <taxon>Magnoliopsida</taxon>
        <taxon>eudicotyledons</taxon>
        <taxon>Gunneridae</taxon>
        <taxon>Pentapetalae</taxon>
        <taxon>rosids</taxon>
        <taxon>fabids</taxon>
        <taxon>Rosales</taxon>
        <taxon>Rosaceae</taxon>
        <taxon>Rosoideae</taxon>
        <taxon>Rosoideae incertae sedis</taxon>
        <taxon>Rubus</taxon>
    </lineage>
</organism>
<dbReference type="EMBL" id="JBEDUW010000002">
    <property type="protein sequence ID" value="KAK9942502.1"/>
    <property type="molecule type" value="Genomic_DNA"/>
</dbReference>
<dbReference type="AlphaFoldDB" id="A0AAW1Y0S6"/>
<feature type="compositionally biased region" description="Basic and acidic residues" evidence="1">
    <location>
        <begin position="139"/>
        <end position="151"/>
    </location>
</feature>
<accession>A0AAW1Y0S6</accession>
<dbReference type="Proteomes" id="UP001457282">
    <property type="component" value="Unassembled WGS sequence"/>
</dbReference>
<comment type="caution">
    <text evidence="2">The sequence shown here is derived from an EMBL/GenBank/DDBJ whole genome shotgun (WGS) entry which is preliminary data.</text>
</comment>
<name>A0AAW1Y0S6_RUBAR</name>
<evidence type="ECO:0000256" key="1">
    <source>
        <dbReference type="SAM" id="MobiDB-lite"/>
    </source>
</evidence>
<reference evidence="2 3" key="1">
    <citation type="journal article" date="2023" name="G3 (Bethesda)">
        <title>A chromosome-length genome assembly and annotation of blackberry (Rubus argutus, cv. 'Hillquist').</title>
        <authorList>
            <person name="Bruna T."/>
            <person name="Aryal R."/>
            <person name="Dudchenko O."/>
            <person name="Sargent D.J."/>
            <person name="Mead D."/>
            <person name="Buti M."/>
            <person name="Cavallini A."/>
            <person name="Hytonen T."/>
            <person name="Andres J."/>
            <person name="Pham M."/>
            <person name="Weisz D."/>
            <person name="Mascagni F."/>
            <person name="Usai G."/>
            <person name="Natali L."/>
            <person name="Bassil N."/>
            <person name="Fernandez G.E."/>
            <person name="Lomsadze A."/>
            <person name="Armour M."/>
            <person name="Olukolu B."/>
            <person name="Poorten T."/>
            <person name="Britton C."/>
            <person name="Davik J."/>
            <person name="Ashrafi H."/>
            <person name="Aiden E.L."/>
            <person name="Borodovsky M."/>
            <person name="Worthington M."/>
        </authorList>
    </citation>
    <scope>NUCLEOTIDE SEQUENCE [LARGE SCALE GENOMIC DNA]</scope>
    <source>
        <strain evidence="2">PI 553951</strain>
    </source>
</reference>
<feature type="compositionally biased region" description="Basic residues" evidence="1">
    <location>
        <begin position="46"/>
        <end position="57"/>
    </location>
</feature>
<feature type="compositionally biased region" description="Polar residues" evidence="1">
    <location>
        <begin position="22"/>
        <end position="45"/>
    </location>
</feature>
<feature type="compositionally biased region" description="Basic and acidic residues" evidence="1">
    <location>
        <begin position="58"/>
        <end position="69"/>
    </location>
</feature>
<sequence length="151" mass="17539">MLKPTKPSRASSSPTAPPLHHLSTTFTPHHFQLNQSIQQPQSTATNHHRCKKIRKRMRNEEKTRTDPRKKEMKKWTCPAEPVPNPCSGRLTHDDAVSLQVAAAIHYKPRRCRQPQTKPSPSEDEKEDEMTERRMKTRFRKEGVRAGKKEKK</sequence>
<feature type="region of interest" description="Disordered" evidence="1">
    <location>
        <begin position="1"/>
        <end position="90"/>
    </location>
</feature>
<feature type="region of interest" description="Disordered" evidence="1">
    <location>
        <begin position="105"/>
        <end position="151"/>
    </location>
</feature>
<evidence type="ECO:0000313" key="3">
    <source>
        <dbReference type="Proteomes" id="UP001457282"/>
    </source>
</evidence>
<gene>
    <name evidence="2" type="ORF">M0R45_008164</name>
</gene>
<feature type="compositionally biased region" description="Low complexity" evidence="1">
    <location>
        <begin position="1"/>
        <end position="14"/>
    </location>
</feature>
<keyword evidence="3" id="KW-1185">Reference proteome</keyword>